<feature type="region of interest" description="Disordered" evidence="1">
    <location>
        <begin position="1"/>
        <end position="20"/>
    </location>
</feature>
<evidence type="ECO:0000256" key="1">
    <source>
        <dbReference type="SAM" id="MobiDB-lite"/>
    </source>
</evidence>
<comment type="caution">
    <text evidence="2">The sequence shown here is derived from an EMBL/GenBank/DDBJ whole genome shotgun (WGS) entry which is preliminary data.</text>
</comment>
<gene>
    <name evidence="2" type="ORF">GCM10023191_060970</name>
</gene>
<dbReference type="RefSeq" id="WP_345469659.1">
    <property type="nucleotide sequence ID" value="NZ_BAABHF010000038.1"/>
</dbReference>
<keyword evidence="3" id="KW-1185">Reference proteome</keyword>
<organism evidence="2 3">
    <name type="scientific">Actinoallomurus oryzae</name>
    <dbReference type="NCBI Taxonomy" id="502180"/>
    <lineage>
        <taxon>Bacteria</taxon>
        <taxon>Bacillati</taxon>
        <taxon>Actinomycetota</taxon>
        <taxon>Actinomycetes</taxon>
        <taxon>Streptosporangiales</taxon>
        <taxon>Thermomonosporaceae</taxon>
        <taxon>Actinoallomurus</taxon>
    </lineage>
</organism>
<accession>A0ABP8QPI6</accession>
<dbReference type="EMBL" id="BAABHF010000038">
    <property type="protein sequence ID" value="GAA4505373.1"/>
    <property type="molecule type" value="Genomic_DNA"/>
</dbReference>
<proteinExistence type="predicted"/>
<name>A0ABP8QPI6_9ACTN</name>
<dbReference type="Proteomes" id="UP001500503">
    <property type="component" value="Unassembled WGS sequence"/>
</dbReference>
<evidence type="ECO:0000313" key="3">
    <source>
        <dbReference type="Proteomes" id="UP001500503"/>
    </source>
</evidence>
<protein>
    <submittedName>
        <fullName evidence="2">Uncharacterized protein</fullName>
    </submittedName>
</protein>
<reference evidence="3" key="1">
    <citation type="journal article" date="2019" name="Int. J. Syst. Evol. Microbiol.">
        <title>The Global Catalogue of Microorganisms (GCM) 10K type strain sequencing project: providing services to taxonomists for standard genome sequencing and annotation.</title>
        <authorList>
            <consortium name="The Broad Institute Genomics Platform"/>
            <consortium name="The Broad Institute Genome Sequencing Center for Infectious Disease"/>
            <person name="Wu L."/>
            <person name="Ma J."/>
        </authorList>
    </citation>
    <scope>NUCLEOTIDE SEQUENCE [LARGE SCALE GENOMIC DNA]</scope>
    <source>
        <strain evidence="3">JCM 17933</strain>
    </source>
</reference>
<evidence type="ECO:0000313" key="2">
    <source>
        <dbReference type="EMBL" id="GAA4505373.1"/>
    </source>
</evidence>
<sequence>MGEVKGEMFGGPLKGDTPTDSEHIYTAEEIRRWALDTNPEAVTAAGQAYNDFKSAFQGDGDDELLGFLRKFGSDLDTAWGGPKSGAPECQKQLAMLWQSAKELIDTAEVLGISLKGHGENHLKPFKAYFQGSDTQYSQFQMDVMSSGILVDADKFGPMPAPDSSYGDGESGIVPGL</sequence>